<sequence>MKTKLLTTTLLLTTTVFFAQENKVLYLDSLHNITTEKKFFYTRVVEDYNTKKDLYVVTDYYHPSGKMNMSATSKNKDVLRLEGIRTDYYENGNKKQESNYVDNQLSGKQISWYENNIKKSEKEMTWDAKNKTSETNVIAFWNPEGIQTVTDGNGQVEETDEEFYEKGQIVNSKKQGIWEGKSLKRNYTFTEIYKNGKFVSGISTDGNNDKYPYKELLEKPIPAKGMADFYQHIGRNYKTPNIQGLKGKVYLSFVVDKEGYPTNFRVLRDLGYGTGQEGIKAIASYGKWIPGKMRGIPTRVMYSLPISIQASEGSNQMQPSQPGTDIMKNTNPNW</sequence>
<dbReference type="Gene3D" id="3.90.930.1">
    <property type="match status" value="1"/>
</dbReference>
<proteinExistence type="predicted"/>
<feature type="chain" id="PRO_5018641061" evidence="2">
    <location>
        <begin position="20"/>
        <end position="334"/>
    </location>
</feature>
<dbReference type="Gene3D" id="3.30.1150.10">
    <property type="match status" value="1"/>
</dbReference>
<dbReference type="GO" id="GO:0055085">
    <property type="term" value="P:transmembrane transport"/>
    <property type="evidence" value="ECO:0007669"/>
    <property type="project" value="InterPro"/>
</dbReference>
<evidence type="ECO:0000313" key="5">
    <source>
        <dbReference type="Proteomes" id="UP000285211"/>
    </source>
</evidence>
<evidence type="ECO:0000313" key="4">
    <source>
        <dbReference type="EMBL" id="RVT74358.1"/>
    </source>
</evidence>
<feature type="signal peptide" evidence="2">
    <location>
        <begin position="1"/>
        <end position="19"/>
    </location>
</feature>
<dbReference type="Proteomes" id="UP000285211">
    <property type="component" value="Unassembled WGS sequence"/>
</dbReference>
<evidence type="ECO:0000256" key="1">
    <source>
        <dbReference type="SAM" id="MobiDB-lite"/>
    </source>
</evidence>
<dbReference type="SUPFAM" id="SSF82185">
    <property type="entry name" value="Histone H3 K4-specific methyltransferase SET7/9 N-terminal domain"/>
    <property type="match status" value="1"/>
</dbReference>
<dbReference type="AlphaFoldDB" id="A0A3S2U0K6"/>
<keyword evidence="2" id="KW-0732">Signal</keyword>
<protein>
    <submittedName>
        <fullName evidence="4">Energy transducer TonB</fullName>
    </submittedName>
</protein>
<keyword evidence="5" id="KW-1185">Reference proteome</keyword>
<dbReference type="SUPFAM" id="SSF74653">
    <property type="entry name" value="TolA/TonB C-terminal domain"/>
    <property type="match status" value="1"/>
</dbReference>
<dbReference type="RefSeq" id="WP_128196073.1">
    <property type="nucleotide sequence ID" value="NZ_SACJ01000008.1"/>
</dbReference>
<comment type="caution">
    <text evidence="4">The sequence shown here is derived from an EMBL/GenBank/DDBJ whole genome shotgun (WGS) entry which is preliminary data.</text>
</comment>
<accession>A0A3S2U0K6</accession>
<dbReference type="EMBL" id="SACJ01000008">
    <property type="protein sequence ID" value="RVT74358.1"/>
    <property type="molecule type" value="Genomic_DNA"/>
</dbReference>
<reference evidence="4 5" key="1">
    <citation type="submission" date="2019-01" db="EMBL/GenBank/DDBJ databases">
        <authorList>
            <person name="Chen W.-M."/>
        </authorList>
    </citation>
    <scope>NUCLEOTIDE SEQUENCE [LARGE SCALE GENOMIC DNA]</scope>
    <source>
        <strain evidence="4 5">BBQ-12</strain>
    </source>
</reference>
<evidence type="ECO:0000256" key="2">
    <source>
        <dbReference type="SAM" id="SignalP"/>
    </source>
</evidence>
<dbReference type="Pfam" id="PF03544">
    <property type="entry name" value="TonB_C"/>
    <property type="match status" value="1"/>
</dbReference>
<feature type="domain" description="TonB C-terminal" evidence="3">
    <location>
        <begin position="243"/>
        <end position="306"/>
    </location>
</feature>
<gene>
    <name evidence="4" type="ORF">EOD40_12615</name>
</gene>
<evidence type="ECO:0000259" key="3">
    <source>
        <dbReference type="Pfam" id="PF03544"/>
    </source>
</evidence>
<feature type="region of interest" description="Disordered" evidence="1">
    <location>
        <begin position="311"/>
        <end position="334"/>
    </location>
</feature>
<dbReference type="OrthoDB" id="649093at2"/>
<dbReference type="InterPro" id="IPR037682">
    <property type="entry name" value="TonB_C"/>
</dbReference>
<name>A0A3S2U0K6_9FLAO</name>
<organism evidence="4 5">
    <name type="scientific">Flavobacterium sufflavum</name>
    <dbReference type="NCBI Taxonomy" id="1921138"/>
    <lineage>
        <taxon>Bacteria</taxon>
        <taxon>Pseudomonadati</taxon>
        <taxon>Bacteroidota</taxon>
        <taxon>Flavobacteriia</taxon>
        <taxon>Flavobacteriales</taxon>
        <taxon>Flavobacteriaceae</taxon>
        <taxon>Flavobacterium</taxon>
    </lineage>
</organism>